<keyword evidence="3" id="KW-1185">Reference proteome</keyword>
<dbReference type="Gene3D" id="3.90.550.10">
    <property type="entry name" value="Spore Coat Polysaccharide Biosynthesis Protein SpsA, Chain A"/>
    <property type="match status" value="1"/>
</dbReference>
<dbReference type="InterPro" id="IPR029044">
    <property type="entry name" value="Nucleotide-diphossugar_trans"/>
</dbReference>
<feature type="domain" description="Glycosyltransferase 2-like" evidence="1">
    <location>
        <begin position="48"/>
        <end position="125"/>
    </location>
</feature>
<sequence length="246" mass="27700">MSDGVTVSIVSHLHGDMVLRLVNSLLELPSVRKIVLTKNVPEKIELPDSERLMVICNESAKGFSENHNFAFAFAEGEFFCVMNPDVSFDKDPFPELFAVCSSDGVGIVAPRVVSRLGVDEDSARNFPTFGSLIRKLIFGDKGNVSLAEKHDAVIVDWVAGMFMLFTRDSFSRLGGFDKSFFLYYEDVDICVRAWQFGLMVKVCPLVSVVHDARRASRKNFRYALWHLKSMARYMAKHFGRLPSISE</sequence>
<dbReference type="SUPFAM" id="SSF53448">
    <property type="entry name" value="Nucleotide-diphospho-sugar transferases"/>
    <property type="match status" value="1"/>
</dbReference>
<name>A0A4R6UXU9_9GAMM</name>
<dbReference type="Proteomes" id="UP000295375">
    <property type="component" value="Unassembled WGS sequence"/>
</dbReference>
<gene>
    <name evidence="2" type="ORF">EV696_10195</name>
</gene>
<accession>A0A4R6UXU9</accession>
<evidence type="ECO:0000313" key="2">
    <source>
        <dbReference type="EMBL" id="TDQ51126.1"/>
    </source>
</evidence>
<protein>
    <recommendedName>
        <fullName evidence="1">Glycosyltransferase 2-like domain-containing protein</fullName>
    </recommendedName>
</protein>
<dbReference type="AlphaFoldDB" id="A0A4R6UXU9"/>
<dbReference type="EMBL" id="SNYM01000001">
    <property type="protein sequence ID" value="TDQ51126.1"/>
    <property type="molecule type" value="Genomic_DNA"/>
</dbReference>
<organism evidence="2 3">
    <name type="scientific">Permianibacter aggregans</name>
    <dbReference type="NCBI Taxonomy" id="1510150"/>
    <lineage>
        <taxon>Bacteria</taxon>
        <taxon>Pseudomonadati</taxon>
        <taxon>Pseudomonadota</taxon>
        <taxon>Gammaproteobacteria</taxon>
        <taxon>Pseudomonadales</taxon>
        <taxon>Pseudomonadaceae</taxon>
        <taxon>Permianibacter</taxon>
    </lineage>
</organism>
<dbReference type="PANTHER" id="PTHR43179">
    <property type="entry name" value="RHAMNOSYLTRANSFERASE WBBL"/>
    <property type="match status" value="1"/>
</dbReference>
<evidence type="ECO:0000259" key="1">
    <source>
        <dbReference type="Pfam" id="PF00535"/>
    </source>
</evidence>
<proteinExistence type="predicted"/>
<dbReference type="InterPro" id="IPR001173">
    <property type="entry name" value="Glyco_trans_2-like"/>
</dbReference>
<comment type="caution">
    <text evidence="2">The sequence shown here is derived from an EMBL/GenBank/DDBJ whole genome shotgun (WGS) entry which is preliminary data.</text>
</comment>
<dbReference type="RefSeq" id="WP_133586980.1">
    <property type="nucleotide sequence ID" value="NZ_CP037953.1"/>
</dbReference>
<dbReference type="Pfam" id="PF00535">
    <property type="entry name" value="Glycos_transf_2"/>
    <property type="match status" value="1"/>
</dbReference>
<evidence type="ECO:0000313" key="3">
    <source>
        <dbReference type="Proteomes" id="UP000295375"/>
    </source>
</evidence>
<dbReference type="PANTHER" id="PTHR43179:SF7">
    <property type="entry name" value="RHAMNOSYLTRANSFERASE WBBL"/>
    <property type="match status" value="1"/>
</dbReference>
<reference evidence="2 3" key="1">
    <citation type="submission" date="2019-03" db="EMBL/GenBank/DDBJ databases">
        <title>Genomic Encyclopedia of Type Strains, Phase IV (KMG-IV): sequencing the most valuable type-strain genomes for metagenomic binning, comparative biology and taxonomic classification.</title>
        <authorList>
            <person name="Goeker M."/>
        </authorList>
    </citation>
    <scope>NUCLEOTIDE SEQUENCE [LARGE SCALE GENOMIC DNA]</scope>
    <source>
        <strain evidence="2 3">DSM 103792</strain>
    </source>
</reference>
<dbReference type="OrthoDB" id="9771846at2"/>